<dbReference type="AlphaFoldDB" id="A0A124GP56"/>
<protein>
    <submittedName>
        <fullName evidence="1">Uncharacterized protein</fullName>
    </submittedName>
</protein>
<gene>
    <name evidence="1" type="ORF">ABT39_MTgene748</name>
</gene>
<name>A0A124GP56_PICGL</name>
<geneLocation type="mitochondrion" evidence="1"/>
<evidence type="ECO:0000313" key="1">
    <source>
        <dbReference type="EMBL" id="KUM50902.1"/>
    </source>
</evidence>
<sequence>MKDGVRLTSIMCTYGVRIARCNGVMVSLERCTFDSLIGCAFKTGSLGVHWFIGTRNDRWTDGGIHDGRAYGIREFGWKDEVIA</sequence>
<dbReference type="EMBL" id="LKAM01000001">
    <property type="protein sequence ID" value="KUM50902.1"/>
    <property type="molecule type" value="Genomic_DNA"/>
</dbReference>
<accession>A0A124GP56</accession>
<proteinExistence type="predicted"/>
<organism evidence="1">
    <name type="scientific">Picea glauca</name>
    <name type="common">White spruce</name>
    <name type="synonym">Pinus glauca</name>
    <dbReference type="NCBI Taxonomy" id="3330"/>
    <lineage>
        <taxon>Eukaryota</taxon>
        <taxon>Viridiplantae</taxon>
        <taxon>Streptophyta</taxon>
        <taxon>Embryophyta</taxon>
        <taxon>Tracheophyta</taxon>
        <taxon>Spermatophyta</taxon>
        <taxon>Pinopsida</taxon>
        <taxon>Pinidae</taxon>
        <taxon>Conifers I</taxon>
        <taxon>Pinales</taxon>
        <taxon>Pinaceae</taxon>
        <taxon>Picea</taxon>
    </lineage>
</organism>
<reference evidence="1" key="1">
    <citation type="journal article" date="2015" name="Genome Biol. Evol.">
        <title>Organellar Genomes of White Spruce (Picea glauca): Assembly and Annotation.</title>
        <authorList>
            <person name="Jackman S.D."/>
            <person name="Warren R.L."/>
            <person name="Gibb E.A."/>
            <person name="Vandervalk B.P."/>
            <person name="Mohamadi H."/>
            <person name="Chu J."/>
            <person name="Raymond A."/>
            <person name="Pleasance S."/>
            <person name="Coope R."/>
            <person name="Wildung M.R."/>
            <person name="Ritland C.E."/>
            <person name="Bousquet J."/>
            <person name="Jones S.J."/>
            <person name="Bohlmann J."/>
            <person name="Birol I."/>
        </authorList>
    </citation>
    <scope>NUCLEOTIDE SEQUENCE [LARGE SCALE GENOMIC DNA]</scope>
    <source>
        <tissue evidence="1">Flushing bud</tissue>
    </source>
</reference>
<keyword evidence="1" id="KW-0496">Mitochondrion</keyword>
<comment type="caution">
    <text evidence="1">The sequence shown here is derived from an EMBL/GenBank/DDBJ whole genome shotgun (WGS) entry which is preliminary data.</text>
</comment>